<reference evidence="1 2" key="1">
    <citation type="submission" date="2023-03" db="EMBL/GenBank/DDBJ databases">
        <title>Muricauda XX sp. nov. and Muricauda XXX sp. nov., two novel species isolated from Okinawa Trough.</title>
        <authorList>
            <person name="Cao W."/>
            <person name="Deng X."/>
        </authorList>
    </citation>
    <scope>NUCLEOTIDE SEQUENCE [LARGE SCALE GENOMIC DNA]</scope>
    <source>
        <strain evidence="1 2">81s02</strain>
    </source>
</reference>
<dbReference type="RefSeq" id="WP_275649503.1">
    <property type="nucleotide sequence ID" value="NZ_JARFVA010000003.1"/>
</dbReference>
<sequence>MRRLVLMFLVLFCLGCKDGPKEFTDYDKDDFFEVQGIVVEVDMGDSEFGKISTDVCYYYNLSEDKPSLGCELNCPLLPEIDDPIIVMIHKDDPDIAFVNRLGVLEQDRAYLREYLDKKAKNIEVNSNRDAN</sequence>
<protein>
    <recommendedName>
        <fullName evidence="3">Lipoprotein</fullName>
    </recommendedName>
</protein>
<keyword evidence="2" id="KW-1185">Reference proteome</keyword>
<name>A0ABT5XNQ3_9FLAO</name>
<dbReference type="Proteomes" id="UP001217083">
    <property type="component" value="Unassembled WGS sequence"/>
</dbReference>
<evidence type="ECO:0008006" key="3">
    <source>
        <dbReference type="Google" id="ProtNLM"/>
    </source>
</evidence>
<comment type="caution">
    <text evidence="1">The sequence shown here is derived from an EMBL/GenBank/DDBJ whole genome shotgun (WGS) entry which is preliminary data.</text>
</comment>
<organism evidence="1 2">
    <name type="scientific">Flagellimonas okinawensis</name>
    <dbReference type="NCBI Taxonomy" id="3031324"/>
    <lineage>
        <taxon>Bacteria</taxon>
        <taxon>Pseudomonadati</taxon>
        <taxon>Bacteroidota</taxon>
        <taxon>Flavobacteriia</taxon>
        <taxon>Flavobacteriales</taxon>
        <taxon>Flavobacteriaceae</taxon>
        <taxon>Flagellimonas</taxon>
    </lineage>
</organism>
<gene>
    <name evidence="1" type="ORF">PY091_09875</name>
</gene>
<accession>A0ABT5XNQ3</accession>
<dbReference type="EMBL" id="JARFVA010000003">
    <property type="protein sequence ID" value="MDF0707524.1"/>
    <property type="molecule type" value="Genomic_DNA"/>
</dbReference>
<proteinExistence type="predicted"/>
<evidence type="ECO:0000313" key="1">
    <source>
        <dbReference type="EMBL" id="MDF0707524.1"/>
    </source>
</evidence>
<evidence type="ECO:0000313" key="2">
    <source>
        <dbReference type="Proteomes" id="UP001217083"/>
    </source>
</evidence>